<organism evidence="12 13">
    <name type="scientific">Variovorax paradoxus</name>
    <dbReference type="NCBI Taxonomy" id="34073"/>
    <lineage>
        <taxon>Bacteria</taxon>
        <taxon>Pseudomonadati</taxon>
        <taxon>Pseudomonadota</taxon>
        <taxon>Betaproteobacteria</taxon>
        <taxon>Burkholderiales</taxon>
        <taxon>Comamonadaceae</taxon>
        <taxon>Variovorax</taxon>
    </lineage>
</organism>
<feature type="signal peptide" evidence="10">
    <location>
        <begin position="1"/>
        <end position="31"/>
    </location>
</feature>
<evidence type="ECO:0000256" key="1">
    <source>
        <dbReference type="ARBA" id="ARBA00004418"/>
    </source>
</evidence>
<feature type="binding site" description="covalent" evidence="8">
    <location>
        <position position="49"/>
    </location>
    <ligand>
        <name>heme c</name>
        <dbReference type="ChEBI" id="CHEBI:61717"/>
        <label>1</label>
    </ligand>
</feature>
<evidence type="ECO:0000256" key="8">
    <source>
        <dbReference type="PIRSR" id="PIRSR000005-1"/>
    </source>
</evidence>
<feature type="binding site" description="covalent" evidence="8">
    <location>
        <position position="146"/>
    </location>
    <ligand>
        <name>heme c</name>
        <dbReference type="ChEBI" id="CHEBI:61717"/>
        <label>2</label>
    </ligand>
</feature>
<dbReference type="PIRSF" id="PIRSF000005">
    <property type="entry name" value="Cytochrome_c4"/>
    <property type="match status" value="1"/>
</dbReference>
<keyword evidence="10" id="KW-0732">Signal</keyword>
<comment type="PTM">
    <text evidence="8">Binds 2 heme c groups covalently per subunit.</text>
</comment>
<accession>A0A6I6HLC1</accession>
<keyword evidence="7 9" id="KW-0408">Iron</keyword>
<keyword evidence="4 9" id="KW-0479">Metal-binding</keyword>
<keyword evidence="3 8" id="KW-0349">Heme</keyword>
<evidence type="ECO:0000256" key="7">
    <source>
        <dbReference type="ARBA" id="ARBA00023004"/>
    </source>
</evidence>
<feature type="binding site" description="axial binding residue" evidence="9">
    <location>
        <position position="53"/>
    </location>
    <ligand>
        <name>heme c</name>
        <dbReference type="ChEBI" id="CHEBI:61717"/>
        <label>1</label>
    </ligand>
    <ligandPart>
        <name>Fe</name>
        <dbReference type="ChEBI" id="CHEBI:18248"/>
    </ligandPart>
</feature>
<dbReference type="EMBL" id="CP046622">
    <property type="protein sequence ID" value="QGW83675.1"/>
    <property type="molecule type" value="Genomic_DNA"/>
</dbReference>
<evidence type="ECO:0000256" key="2">
    <source>
        <dbReference type="ARBA" id="ARBA00022448"/>
    </source>
</evidence>
<dbReference type="AlphaFoldDB" id="A0A6I6HLC1"/>
<feature type="binding site" description="axial binding residue" evidence="9">
    <location>
        <position position="92"/>
    </location>
    <ligand>
        <name>heme c</name>
        <dbReference type="ChEBI" id="CHEBI:61717"/>
        <label>1</label>
    </ligand>
    <ligandPart>
        <name>Fe</name>
        <dbReference type="ChEBI" id="CHEBI:18248"/>
    </ligandPart>
</feature>
<dbReference type="Gene3D" id="1.10.760.10">
    <property type="entry name" value="Cytochrome c-like domain"/>
    <property type="match status" value="2"/>
</dbReference>
<evidence type="ECO:0000256" key="9">
    <source>
        <dbReference type="PIRSR" id="PIRSR000005-2"/>
    </source>
</evidence>
<dbReference type="GO" id="GO:0005506">
    <property type="term" value="F:iron ion binding"/>
    <property type="evidence" value="ECO:0007669"/>
    <property type="project" value="InterPro"/>
</dbReference>
<evidence type="ECO:0000256" key="6">
    <source>
        <dbReference type="ARBA" id="ARBA00022982"/>
    </source>
</evidence>
<comment type="subcellular location">
    <subcellularLocation>
        <location evidence="1">Periplasm</location>
    </subcellularLocation>
</comment>
<protein>
    <submittedName>
        <fullName evidence="12">C-type cytochrome</fullName>
    </submittedName>
</protein>
<dbReference type="GO" id="GO:0009055">
    <property type="term" value="F:electron transfer activity"/>
    <property type="evidence" value="ECO:0007669"/>
    <property type="project" value="InterPro"/>
</dbReference>
<sequence length="219" mass="23014">MSRGFVLSAFMQAGAAMAMTLLASAAPSASAQGTQAAQGSYAQRYAAVCASCHGANGRSDMAGTPVLAGQHSFYAITQLFLFREGRRDNPAMTAVAKTMKDEDLRGFSEFIATLPAVPAPSAAAPPDAARMARGQALAQTHRCVICHGADLSGGQQVPRIAQQREDYLQMTLHGFRTGKRPGYTQAMTEAVSGIPPEDLDTLAHYVARFPGTAARPPGK</sequence>
<dbReference type="Proteomes" id="UP000425817">
    <property type="component" value="Chromosome"/>
</dbReference>
<evidence type="ECO:0000259" key="11">
    <source>
        <dbReference type="PROSITE" id="PS51007"/>
    </source>
</evidence>
<proteinExistence type="predicted"/>
<dbReference type="OrthoDB" id="5295860at2"/>
<reference evidence="12 13" key="1">
    <citation type="submission" date="2019-12" db="EMBL/GenBank/DDBJ databases">
        <title>Hybrid Genome Assemblies of two High G+C Isolates from Undergraduate Microbiology Courses.</title>
        <authorList>
            <person name="Ne Ville C.J."/>
            <person name="Enright D."/>
            <person name="Hernandez I."/>
            <person name="Dodsworth J."/>
            <person name="Orwin P.M."/>
        </authorList>
    </citation>
    <scope>NUCLEOTIDE SEQUENCE [LARGE SCALE GENOMIC DNA]</scope>
    <source>
        <strain evidence="12 13">CSUSB</strain>
    </source>
</reference>
<dbReference type="PROSITE" id="PS51007">
    <property type="entry name" value="CYTC"/>
    <property type="match status" value="2"/>
</dbReference>
<evidence type="ECO:0000256" key="10">
    <source>
        <dbReference type="SAM" id="SignalP"/>
    </source>
</evidence>
<gene>
    <name evidence="12" type="ORF">GOQ09_19715</name>
</gene>
<dbReference type="InterPro" id="IPR024167">
    <property type="entry name" value="Cytochrome_c4-like"/>
</dbReference>
<keyword evidence="5" id="KW-0574">Periplasm</keyword>
<evidence type="ECO:0000256" key="5">
    <source>
        <dbReference type="ARBA" id="ARBA00022764"/>
    </source>
</evidence>
<feature type="domain" description="Cytochrome c" evidence="11">
    <location>
        <begin position="34"/>
        <end position="115"/>
    </location>
</feature>
<dbReference type="SUPFAM" id="SSF46626">
    <property type="entry name" value="Cytochrome c"/>
    <property type="match status" value="2"/>
</dbReference>
<feature type="binding site" description="axial binding residue" evidence="9">
    <location>
        <position position="147"/>
    </location>
    <ligand>
        <name>heme c</name>
        <dbReference type="ChEBI" id="CHEBI:61717"/>
        <label>2</label>
    </ligand>
    <ligandPart>
        <name>Fe</name>
        <dbReference type="ChEBI" id="CHEBI:18248"/>
    </ligandPart>
</feature>
<feature type="binding site" description="axial binding residue" evidence="9">
    <location>
        <position position="187"/>
    </location>
    <ligand>
        <name>heme c</name>
        <dbReference type="ChEBI" id="CHEBI:61717"/>
        <label>2</label>
    </ligand>
    <ligandPart>
        <name>Fe</name>
        <dbReference type="ChEBI" id="CHEBI:18248"/>
    </ligandPart>
</feature>
<dbReference type="InterPro" id="IPR009056">
    <property type="entry name" value="Cyt_c-like_dom"/>
</dbReference>
<dbReference type="PANTHER" id="PTHR33751:SF9">
    <property type="entry name" value="CYTOCHROME C4"/>
    <property type="match status" value="1"/>
</dbReference>
<dbReference type="PANTHER" id="PTHR33751">
    <property type="entry name" value="CBB3-TYPE CYTOCHROME C OXIDASE SUBUNIT FIXP"/>
    <property type="match status" value="1"/>
</dbReference>
<dbReference type="InterPro" id="IPR036909">
    <property type="entry name" value="Cyt_c-like_dom_sf"/>
</dbReference>
<evidence type="ECO:0000256" key="3">
    <source>
        <dbReference type="ARBA" id="ARBA00022617"/>
    </source>
</evidence>
<dbReference type="InterPro" id="IPR050597">
    <property type="entry name" value="Cytochrome_c_Oxidase_Subunit"/>
</dbReference>
<dbReference type="GO" id="GO:0020037">
    <property type="term" value="F:heme binding"/>
    <property type="evidence" value="ECO:0007669"/>
    <property type="project" value="InterPro"/>
</dbReference>
<keyword evidence="6" id="KW-0249">Electron transport</keyword>
<dbReference type="GO" id="GO:0042597">
    <property type="term" value="C:periplasmic space"/>
    <property type="evidence" value="ECO:0007669"/>
    <property type="project" value="UniProtKB-SubCell"/>
</dbReference>
<evidence type="ECO:0000313" key="12">
    <source>
        <dbReference type="EMBL" id="QGW83675.1"/>
    </source>
</evidence>
<feature type="chain" id="PRO_5026058960" evidence="10">
    <location>
        <begin position="32"/>
        <end position="219"/>
    </location>
</feature>
<keyword evidence="2" id="KW-0813">Transport</keyword>
<feature type="binding site" description="covalent" evidence="8">
    <location>
        <position position="52"/>
    </location>
    <ligand>
        <name>heme c</name>
        <dbReference type="ChEBI" id="CHEBI:61717"/>
        <label>1</label>
    </ligand>
</feature>
<name>A0A6I6HLC1_VARPD</name>
<dbReference type="Pfam" id="PF00034">
    <property type="entry name" value="Cytochrom_C"/>
    <property type="match status" value="2"/>
</dbReference>
<evidence type="ECO:0000256" key="4">
    <source>
        <dbReference type="ARBA" id="ARBA00022723"/>
    </source>
</evidence>
<feature type="binding site" description="covalent" evidence="8">
    <location>
        <position position="143"/>
    </location>
    <ligand>
        <name>heme c</name>
        <dbReference type="ChEBI" id="CHEBI:61717"/>
        <label>2</label>
    </ligand>
</feature>
<evidence type="ECO:0000313" key="13">
    <source>
        <dbReference type="Proteomes" id="UP000425817"/>
    </source>
</evidence>
<feature type="domain" description="Cytochrome c" evidence="11">
    <location>
        <begin position="129"/>
        <end position="210"/>
    </location>
</feature>